<sequence>MSGVRFVKVSTIIKVSTIVTLSAVEVQEAQCKKAWCLASDVLRPPGGPVRSA</sequence>
<evidence type="ECO:0000313" key="1">
    <source>
        <dbReference type="EMBL" id="NIJ51489.1"/>
    </source>
</evidence>
<gene>
    <name evidence="1" type="ORF">FHS68_000645</name>
</gene>
<keyword evidence="2" id="KW-1185">Reference proteome</keyword>
<reference evidence="1 2" key="1">
    <citation type="submission" date="2020-03" db="EMBL/GenBank/DDBJ databases">
        <title>Genomic Encyclopedia of Type Strains, Phase IV (KMG-IV): sequencing the most valuable type-strain genomes for metagenomic binning, comparative biology and taxonomic classification.</title>
        <authorList>
            <person name="Goeker M."/>
        </authorList>
    </citation>
    <scope>NUCLEOTIDE SEQUENCE [LARGE SCALE GENOMIC DNA]</scope>
    <source>
        <strain evidence="1 2">DSM 102865</strain>
    </source>
</reference>
<dbReference type="Proteomes" id="UP001179181">
    <property type="component" value="Unassembled WGS sequence"/>
</dbReference>
<dbReference type="EMBL" id="JAASQJ010000001">
    <property type="protein sequence ID" value="NIJ51489.1"/>
    <property type="molecule type" value="Genomic_DNA"/>
</dbReference>
<protein>
    <submittedName>
        <fullName evidence="1">Uncharacterized protein</fullName>
    </submittedName>
</protein>
<accession>A0ABX0UHJ3</accession>
<proteinExistence type="predicted"/>
<name>A0ABX0UHJ3_9BACT</name>
<comment type="caution">
    <text evidence="1">The sequence shown here is derived from an EMBL/GenBank/DDBJ whole genome shotgun (WGS) entry which is preliminary data.</text>
</comment>
<evidence type="ECO:0000313" key="2">
    <source>
        <dbReference type="Proteomes" id="UP001179181"/>
    </source>
</evidence>
<organism evidence="1 2">
    <name type="scientific">Dyadobacter arcticus</name>
    <dbReference type="NCBI Taxonomy" id="1078754"/>
    <lineage>
        <taxon>Bacteria</taxon>
        <taxon>Pseudomonadati</taxon>
        <taxon>Bacteroidota</taxon>
        <taxon>Cytophagia</taxon>
        <taxon>Cytophagales</taxon>
        <taxon>Spirosomataceae</taxon>
        <taxon>Dyadobacter</taxon>
    </lineage>
</organism>